<evidence type="ECO:0000256" key="1">
    <source>
        <dbReference type="SAM" id="MobiDB-lite"/>
    </source>
</evidence>
<dbReference type="OrthoDB" id="2444174at2759"/>
<feature type="region of interest" description="Disordered" evidence="1">
    <location>
        <begin position="86"/>
        <end position="108"/>
    </location>
</feature>
<reference evidence="3 4" key="1">
    <citation type="journal article" date="2016" name="Nat. Commun.">
        <title>Ectomycorrhizal ecology is imprinted in the genome of the dominant symbiotic fungus Cenococcum geophilum.</title>
        <authorList>
            <consortium name="DOE Joint Genome Institute"/>
            <person name="Peter M."/>
            <person name="Kohler A."/>
            <person name="Ohm R.A."/>
            <person name="Kuo A."/>
            <person name="Krutzmann J."/>
            <person name="Morin E."/>
            <person name="Arend M."/>
            <person name="Barry K.W."/>
            <person name="Binder M."/>
            <person name="Choi C."/>
            <person name="Clum A."/>
            <person name="Copeland A."/>
            <person name="Grisel N."/>
            <person name="Haridas S."/>
            <person name="Kipfer T."/>
            <person name="LaButti K."/>
            <person name="Lindquist E."/>
            <person name="Lipzen A."/>
            <person name="Maire R."/>
            <person name="Meier B."/>
            <person name="Mihaltcheva S."/>
            <person name="Molinier V."/>
            <person name="Murat C."/>
            <person name="Poggeler S."/>
            <person name="Quandt C.A."/>
            <person name="Sperisen C."/>
            <person name="Tritt A."/>
            <person name="Tisserant E."/>
            <person name="Crous P.W."/>
            <person name="Henrissat B."/>
            <person name="Nehls U."/>
            <person name="Egli S."/>
            <person name="Spatafora J.W."/>
            <person name="Grigoriev I.V."/>
            <person name="Martin F.M."/>
        </authorList>
    </citation>
    <scope>NUCLEOTIDE SEQUENCE [LARGE SCALE GENOMIC DNA]</scope>
    <source>
        <strain evidence="3 4">CBS 207.34</strain>
    </source>
</reference>
<dbReference type="InterPro" id="IPR040009">
    <property type="entry name" value="Mtf2/C5D6.12-like"/>
</dbReference>
<dbReference type="Proteomes" id="UP000250140">
    <property type="component" value="Unassembled WGS sequence"/>
</dbReference>
<proteinExistence type="predicted"/>
<organism evidence="3 4">
    <name type="scientific">Glonium stellatum</name>
    <dbReference type="NCBI Taxonomy" id="574774"/>
    <lineage>
        <taxon>Eukaryota</taxon>
        <taxon>Fungi</taxon>
        <taxon>Dikarya</taxon>
        <taxon>Ascomycota</taxon>
        <taxon>Pezizomycotina</taxon>
        <taxon>Dothideomycetes</taxon>
        <taxon>Pleosporomycetidae</taxon>
        <taxon>Gloniales</taxon>
        <taxon>Gloniaceae</taxon>
        <taxon>Glonium</taxon>
    </lineage>
</organism>
<dbReference type="PANTHER" id="PTHR39468">
    <property type="entry name" value="CHROMOSOME 7, WHOLE GENOME SHOTGUN SEQUENCE"/>
    <property type="match status" value="1"/>
</dbReference>
<dbReference type="GO" id="GO:0005739">
    <property type="term" value="C:mitochondrion"/>
    <property type="evidence" value="ECO:0007669"/>
    <property type="project" value="InterPro"/>
</dbReference>
<evidence type="ECO:0000313" key="4">
    <source>
        <dbReference type="Proteomes" id="UP000250140"/>
    </source>
</evidence>
<dbReference type="InterPro" id="IPR043837">
    <property type="entry name" value="Mtf2-like_C"/>
</dbReference>
<protein>
    <recommendedName>
        <fullName evidence="2">Mtf2-like C-terminal domain-containing protein</fullName>
    </recommendedName>
</protein>
<feature type="domain" description="Mtf2-like C-terminal" evidence="2">
    <location>
        <begin position="206"/>
        <end position="406"/>
    </location>
</feature>
<sequence>MSVTANAARAFLPNYSIGRLIPKHFTLLPFLYQTATIQQCRAISDKPLPGYPEGFGQGNSRPSYDNLVRADAVPLLNSEVSILESLNEPSQRSKDGATYHRQRKSTITDSERKAFQRLFDNLIYQPEWQPLLPDATEEASLGSVLEGALISHRARGSQAGLNSKTSSIRSMAEALIDRKPNHINRNIARENDRFKASQEQQYNRVEGLLRAAKTDVELWNVLESEVFSIIRKLDLDGVAAGTKMKDRKTKQVSRRATATLASTTYNTCSEVDRASGLAIIGPNYPSFLLIAIRQLRQEFPSSSLSLAILPAVKALGRGSYVLGASTVLYNELISLAWLTYADFECIEELLQDMDNGGIDFDGNTLQLLESIHDEVRKACMGRFGATVAAVWEMDRFTNGWRKLERWRDIIKDRMQAEAIRKANERGIQHVSHYTVSRLPPIT</sequence>
<evidence type="ECO:0000313" key="3">
    <source>
        <dbReference type="EMBL" id="OCL02779.1"/>
    </source>
</evidence>
<dbReference type="EMBL" id="KV750880">
    <property type="protein sequence ID" value="OCL02779.1"/>
    <property type="molecule type" value="Genomic_DNA"/>
</dbReference>
<name>A0A8E2JN24_9PEZI</name>
<dbReference type="AlphaFoldDB" id="A0A8E2JN24"/>
<gene>
    <name evidence="3" type="ORF">AOQ84DRAFT_357209</name>
</gene>
<feature type="non-terminal residue" evidence="3">
    <location>
        <position position="1"/>
    </location>
</feature>
<dbReference type="PANTHER" id="PTHR39468:SF1">
    <property type="entry name" value="MTF2-LIKE C-TERMINAL DOMAIN-CONTAINING PROTEIN"/>
    <property type="match status" value="1"/>
</dbReference>
<keyword evidence="4" id="KW-1185">Reference proteome</keyword>
<dbReference type="Pfam" id="PF19189">
    <property type="entry name" value="Mtf2"/>
    <property type="match status" value="1"/>
</dbReference>
<evidence type="ECO:0000259" key="2">
    <source>
        <dbReference type="Pfam" id="PF19189"/>
    </source>
</evidence>
<accession>A0A8E2JN24</accession>